<gene>
    <name evidence="1" type="ORF">DWB85_15920</name>
</gene>
<dbReference type="Proteomes" id="UP000265509">
    <property type="component" value="Unassembled WGS sequence"/>
</dbReference>
<dbReference type="SUPFAM" id="SSF55729">
    <property type="entry name" value="Acyl-CoA N-acyltransferases (Nat)"/>
    <property type="match status" value="1"/>
</dbReference>
<evidence type="ECO:0000313" key="1">
    <source>
        <dbReference type="EMBL" id="RLQ20741.1"/>
    </source>
</evidence>
<dbReference type="AlphaFoldDB" id="A0A3L7DXN1"/>
<dbReference type="EMBL" id="QRAN01000020">
    <property type="protein sequence ID" value="RLQ20741.1"/>
    <property type="molecule type" value="Genomic_DNA"/>
</dbReference>
<dbReference type="RefSeq" id="WP_117956528.1">
    <property type="nucleotide sequence ID" value="NZ_QRAN01000020.1"/>
</dbReference>
<organism evidence="1 2">
    <name type="scientific">Seongchinamella sediminis</name>
    <dbReference type="NCBI Taxonomy" id="2283635"/>
    <lineage>
        <taxon>Bacteria</taxon>
        <taxon>Pseudomonadati</taxon>
        <taxon>Pseudomonadota</taxon>
        <taxon>Gammaproteobacteria</taxon>
        <taxon>Cellvibrionales</taxon>
        <taxon>Halieaceae</taxon>
        <taxon>Seongchinamella</taxon>
    </lineage>
</organism>
<evidence type="ECO:0000313" key="2">
    <source>
        <dbReference type="Proteomes" id="UP000265509"/>
    </source>
</evidence>
<comment type="caution">
    <text evidence="1">The sequence shown here is derived from an EMBL/GenBank/DDBJ whole genome shotgun (WGS) entry which is preliminary data.</text>
</comment>
<keyword evidence="2" id="KW-1185">Reference proteome</keyword>
<keyword evidence="1" id="KW-0808">Transferase</keyword>
<dbReference type="NCBIfam" id="TIGR03694">
    <property type="entry name" value="exosort_acyl"/>
    <property type="match status" value="1"/>
</dbReference>
<reference evidence="1 2" key="1">
    <citation type="submission" date="2018-07" db="EMBL/GenBank/DDBJ databases">
        <title>Halioglobus sp. genome submission.</title>
        <authorList>
            <person name="Ye M.-Q."/>
            <person name="Du Z.-J."/>
        </authorList>
    </citation>
    <scope>NUCLEOTIDE SEQUENCE [LARGE SCALE GENOMIC DNA]</scope>
    <source>
        <strain evidence="1 2">U0301</strain>
    </source>
</reference>
<keyword evidence="1" id="KW-0012">Acyltransferase</keyword>
<dbReference type="Pfam" id="PF13444">
    <property type="entry name" value="Acetyltransf_5"/>
    <property type="match status" value="1"/>
</dbReference>
<dbReference type="InterPro" id="IPR022484">
    <property type="entry name" value="PEP-CTERM/exosrtase_acylTfrase"/>
</dbReference>
<name>A0A3L7DXN1_9GAMM</name>
<accession>A0A3L7DXN1</accession>
<protein>
    <submittedName>
        <fullName evidence="1">PEP-CTERM/exosortase system-associated acyltransferase</fullName>
    </submittedName>
</protein>
<dbReference type="Gene3D" id="3.40.630.30">
    <property type="match status" value="1"/>
</dbReference>
<dbReference type="InterPro" id="IPR016181">
    <property type="entry name" value="Acyl_CoA_acyltransferase"/>
</dbReference>
<dbReference type="OrthoDB" id="582214at2"/>
<proteinExistence type="predicted"/>
<sequence>MNARSKSLAENFLEYFDITYAKQEYQRENVGRVRYRVYCEEFGYEDASSFPDGIERDEFDADSLHCLITHKPSGTPAGCVRVVLARGGGQMPFEKFCEGSLDADFFEKHPMERDSMCEISRLAVDSQFRRRSGEQTTRFGVAAEKKFSLEEQRTFPLIAVSCYLAATALGGMAGCTNGFAMMEPFLPRLLSHAGIGVTKVGSDIDYHGMRAPYFVTLRETLDNMYPELKALYLDIQGILESEYTPRS</sequence>
<dbReference type="GO" id="GO:0016746">
    <property type="term" value="F:acyltransferase activity"/>
    <property type="evidence" value="ECO:0007669"/>
    <property type="project" value="UniProtKB-KW"/>
</dbReference>